<evidence type="ECO:0000313" key="3">
    <source>
        <dbReference type="EMBL" id="TDD49893.1"/>
    </source>
</evidence>
<feature type="transmembrane region" description="Helical" evidence="2">
    <location>
        <begin position="331"/>
        <end position="350"/>
    </location>
</feature>
<feature type="transmembrane region" description="Helical" evidence="2">
    <location>
        <begin position="477"/>
        <end position="505"/>
    </location>
</feature>
<comment type="caution">
    <text evidence="3">The sequence shown here is derived from an EMBL/GenBank/DDBJ whole genome shotgun (WGS) entry which is preliminary data.</text>
</comment>
<keyword evidence="2" id="KW-0472">Membrane</keyword>
<organism evidence="3 4">
    <name type="scientific">Saccharopolyspora elongata</name>
    <dbReference type="NCBI Taxonomy" id="2530387"/>
    <lineage>
        <taxon>Bacteria</taxon>
        <taxon>Bacillati</taxon>
        <taxon>Actinomycetota</taxon>
        <taxon>Actinomycetes</taxon>
        <taxon>Pseudonocardiales</taxon>
        <taxon>Pseudonocardiaceae</taxon>
        <taxon>Saccharopolyspora</taxon>
    </lineage>
</organism>
<feature type="region of interest" description="Disordered" evidence="1">
    <location>
        <begin position="1"/>
        <end position="60"/>
    </location>
</feature>
<feature type="transmembrane region" description="Helical" evidence="2">
    <location>
        <begin position="165"/>
        <end position="190"/>
    </location>
</feature>
<feature type="compositionally biased region" description="Basic and acidic residues" evidence="1">
    <location>
        <begin position="109"/>
        <end position="118"/>
    </location>
</feature>
<keyword evidence="2" id="KW-1133">Transmembrane helix</keyword>
<name>A0A4R4YWW5_9PSEU</name>
<reference evidence="3 4" key="1">
    <citation type="submission" date="2019-03" db="EMBL/GenBank/DDBJ databases">
        <title>Draft genome sequences of novel Actinobacteria.</title>
        <authorList>
            <person name="Sahin N."/>
            <person name="Ay H."/>
            <person name="Saygin H."/>
        </authorList>
    </citation>
    <scope>NUCLEOTIDE SEQUENCE [LARGE SCALE GENOMIC DNA]</scope>
    <source>
        <strain evidence="3 4">7K502</strain>
    </source>
</reference>
<dbReference type="GO" id="GO:0016020">
    <property type="term" value="C:membrane"/>
    <property type="evidence" value="ECO:0007669"/>
    <property type="project" value="InterPro"/>
</dbReference>
<evidence type="ECO:0000256" key="1">
    <source>
        <dbReference type="SAM" id="MobiDB-lite"/>
    </source>
</evidence>
<dbReference type="OrthoDB" id="1837at2"/>
<feature type="transmembrane region" description="Helical" evidence="2">
    <location>
        <begin position="138"/>
        <end position="159"/>
    </location>
</feature>
<dbReference type="EMBL" id="SMKW01000023">
    <property type="protein sequence ID" value="TDD49893.1"/>
    <property type="molecule type" value="Genomic_DNA"/>
</dbReference>
<feature type="region of interest" description="Disordered" evidence="1">
    <location>
        <begin position="94"/>
        <end position="118"/>
    </location>
</feature>
<feature type="transmembrane region" description="Helical" evidence="2">
    <location>
        <begin position="406"/>
        <end position="425"/>
    </location>
</feature>
<gene>
    <name evidence="3" type="ORF">E1288_18570</name>
</gene>
<feature type="transmembrane region" description="Helical" evidence="2">
    <location>
        <begin position="561"/>
        <end position="581"/>
    </location>
</feature>
<protein>
    <submittedName>
        <fullName evidence="3">Gluconate:proton symporter</fullName>
    </submittedName>
</protein>
<feature type="transmembrane region" description="Helical" evidence="2">
    <location>
        <begin position="437"/>
        <end position="457"/>
    </location>
</feature>
<dbReference type="AlphaFoldDB" id="A0A4R4YWW5"/>
<evidence type="ECO:0000256" key="2">
    <source>
        <dbReference type="SAM" id="Phobius"/>
    </source>
</evidence>
<feature type="transmembrane region" description="Helical" evidence="2">
    <location>
        <begin position="263"/>
        <end position="287"/>
    </location>
</feature>
<proteinExistence type="predicted"/>
<dbReference type="InterPro" id="IPR003474">
    <property type="entry name" value="Glcn_transporter"/>
</dbReference>
<sequence>MDPRHRLRGAGRFAAGAGGRGADQHRRAVRVRPGLRRDRGAALPQARPAPQLPLPGHAGGAGPRRAVLRLADVVPGRRDLAALRRLAGGRPARLRPLQLPEHAAGDAGRLGRPERAGRGEAVTTAAVSTWKPRAAAGVFGASIATGAAVLATGGAGTLWGLTPIVVYAILVLLDVDVVLATLAALVVAALETGTAPLELGTLMGESLGSFIAVVGMIILLGGGLGRVVTETGAAATMVRMVLHGIGISTRLRFRIGVMLSATLLGAALGTLSGASALLVPIVLPIAAAMRLTPPSMAAMFHAGTAAGLVTGPFTPPVVTIMGTAQIGYGEYLLNAGIPMAATVWLTGLGMSHWIQRRTEGTDSYPDDVAEEAEHDPATARRATIGFLGSMVVLVALGIAFQASYTYVLVVMPVSAAVTALCGRMSPTAALHAMYRGAQPLLWLFLLFWLLNPMLELLERSGAYDAMQRLVAPTLGDVGPWLFCMIVLVVGWLGVSGAAVAQVVLLQKLFGPALAGLGIPPGAWAAVLLGSSQIDWFGPFPGPDMIGQMGLARSRNLRMMMYNGWAIMVANLALFAVLFLVLI</sequence>
<dbReference type="Pfam" id="PF02447">
    <property type="entry name" value="GntP_permease"/>
    <property type="match status" value="1"/>
</dbReference>
<keyword evidence="4" id="KW-1185">Reference proteome</keyword>
<keyword evidence="2" id="KW-0812">Transmembrane</keyword>
<accession>A0A4R4YWW5</accession>
<evidence type="ECO:0000313" key="4">
    <source>
        <dbReference type="Proteomes" id="UP000294947"/>
    </source>
</evidence>
<dbReference type="GO" id="GO:0015128">
    <property type="term" value="F:gluconate transmembrane transporter activity"/>
    <property type="evidence" value="ECO:0007669"/>
    <property type="project" value="InterPro"/>
</dbReference>
<feature type="transmembrane region" description="Helical" evidence="2">
    <location>
        <begin position="202"/>
        <end position="225"/>
    </location>
</feature>
<dbReference type="Proteomes" id="UP000294947">
    <property type="component" value="Unassembled WGS sequence"/>
</dbReference>